<evidence type="ECO:0000313" key="3">
    <source>
        <dbReference type="EMBL" id="KAF2236411.1"/>
    </source>
</evidence>
<feature type="coiled-coil region" evidence="1">
    <location>
        <begin position="169"/>
        <end position="203"/>
    </location>
</feature>
<dbReference type="AlphaFoldDB" id="A0A6A6HER1"/>
<feature type="compositionally biased region" description="Polar residues" evidence="2">
    <location>
        <begin position="1"/>
        <end position="18"/>
    </location>
</feature>
<keyword evidence="1" id="KW-0175">Coiled coil</keyword>
<dbReference type="EMBL" id="ML991785">
    <property type="protein sequence ID" value="KAF2236411.1"/>
    <property type="molecule type" value="Genomic_DNA"/>
</dbReference>
<feature type="compositionally biased region" description="Basic and acidic residues" evidence="2">
    <location>
        <begin position="268"/>
        <end position="283"/>
    </location>
</feature>
<feature type="compositionally biased region" description="Acidic residues" evidence="2">
    <location>
        <begin position="339"/>
        <end position="349"/>
    </location>
</feature>
<reference evidence="3" key="1">
    <citation type="journal article" date="2020" name="Stud. Mycol.">
        <title>101 Dothideomycetes genomes: a test case for predicting lifestyles and emergence of pathogens.</title>
        <authorList>
            <person name="Haridas S."/>
            <person name="Albert R."/>
            <person name="Binder M."/>
            <person name="Bloem J."/>
            <person name="Labutti K."/>
            <person name="Salamov A."/>
            <person name="Andreopoulos B."/>
            <person name="Baker S."/>
            <person name="Barry K."/>
            <person name="Bills G."/>
            <person name="Bluhm B."/>
            <person name="Cannon C."/>
            <person name="Castanera R."/>
            <person name="Culley D."/>
            <person name="Daum C."/>
            <person name="Ezra D."/>
            <person name="Gonzalez J."/>
            <person name="Henrissat B."/>
            <person name="Kuo A."/>
            <person name="Liang C."/>
            <person name="Lipzen A."/>
            <person name="Lutzoni F."/>
            <person name="Magnuson J."/>
            <person name="Mondo S."/>
            <person name="Nolan M."/>
            <person name="Ohm R."/>
            <person name="Pangilinan J."/>
            <person name="Park H.-J."/>
            <person name="Ramirez L."/>
            <person name="Alfaro M."/>
            <person name="Sun H."/>
            <person name="Tritt A."/>
            <person name="Yoshinaga Y."/>
            <person name="Zwiers L.-H."/>
            <person name="Turgeon B."/>
            <person name="Goodwin S."/>
            <person name="Spatafora J."/>
            <person name="Crous P."/>
            <person name="Grigoriev I."/>
        </authorList>
    </citation>
    <scope>NUCLEOTIDE SEQUENCE</scope>
    <source>
        <strain evidence="3">Tuck. ex Michener</strain>
    </source>
</reference>
<dbReference type="Proteomes" id="UP000800092">
    <property type="component" value="Unassembled WGS sequence"/>
</dbReference>
<accession>A0A6A6HER1</accession>
<gene>
    <name evidence="3" type="ORF">EV356DRAFT_70355</name>
</gene>
<proteinExistence type="predicted"/>
<sequence length="349" mass="38907">MSNMDSTNWQPSSASQRRSGFETPLQDRPQPPRSFEDAEGPLNNPQPPWKTEVQAFHARLKRDEKCITDIAVWVTVSFLLAVTMENSLQKWLVLLAILGSVTRISELENSNKVVKGLLRAIVIQANMSWWNARDGETDEREVPERVFVVGSSTTPETANEAQERVPAEQSKTTEQIQKLRSTIEKLKEECVRLLRANHQLHDQIDEVEASGVDEASRGDEAPRGNGGAHMAHGFGLFPDGRVKVFYPPDPQPSSPEGFVGRFCDLAKEPVPKDSGHSDTEDPRPLSMGEVLDRFFGPGEELVPKDTGRWDTEDPLAQDETADGGVAVNEWRDIDVPASDSDDNEYEILH</sequence>
<name>A0A6A6HER1_VIRVR</name>
<keyword evidence="4" id="KW-1185">Reference proteome</keyword>
<evidence type="ECO:0000256" key="1">
    <source>
        <dbReference type="SAM" id="Coils"/>
    </source>
</evidence>
<protein>
    <submittedName>
        <fullName evidence="3">Uncharacterized protein</fullName>
    </submittedName>
</protein>
<evidence type="ECO:0000256" key="2">
    <source>
        <dbReference type="SAM" id="MobiDB-lite"/>
    </source>
</evidence>
<feature type="compositionally biased region" description="Basic and acidic residues" evidence="2">
    <location>
        <begin position="301"/>
        <end position="311"/>
    </location>
</feature>
<evidence type="ECO:0000313" key="4">
    <source>
        <dbReference type="Proteomes" id="UP000800092"/>
    </source>
</evidence>
<organism evidence="3 4">
    <name type="scientific">Viridothelium virens</name>
    <name type="common">Speckled blister lichen</name>
    <name type="synonym">Trypethelium virens</name>
    <dbReference type="NCBI Taxonomy" id="1048519"/>
    <lineage>
        <taxon>Eukaryota</taxon>
        <taxon>Fungi</taxon>
        <taxon>Dikarya</taxon>
        <taxon>Ascomycota</taxon>
        <taxon>Pezizomycotina</taxon>
        <taxon>Dothideomycetes</taxon>
        <taxon>Dothideomycetes incertae sedis</taxon>
        <taxon>Trypetheliales</taxon>
        <taxon>Trypetheliaceae</taxon>
        <taxon>Viridothelium</taxon>
    </lineage>
</organism>
<feature type="compositionally biased region" description="Acidic residues" evidence="2">
    <location>
        <begin position="312"/>
        <end position="321"/>
    </location>
</feature>
<feature type="region of interest" description="Disordered" evidence="2">
    <location>
        <begin position="1"/>
        <end position="49"/>
    </location>
</feature>
<feature type="region of interest" description="Disordered" evidence="2">
    <location>
        <begin position="268"/>
        <end position="349"/>
    </location>
</feature>